<evidence type="ECO:0000313" key="1">
    <source>
        <dbReference type="EMBL" id="KAK4011529.1"/>
    </source>
</evidence>
<protein>
    <submittedName>
        <fullName evidence="1">Uncharacterized protein</fullName>
    </submittedName>
</protein>
<comment type="caution">
    <text evidence="1">The sequence shown here is derived from an EMBL/GenBank/DDBJ whole genome shotgun (WGS) entry which is preliminary data.</text>
</comment>
<sequence length="108" mass="12022">MTLLAPSQCALATAPSAAIRNRHKILVVKLVFQFEIVKVYCLVGLLCFKPNEMLTRCVIDRLLDGTSERSRITHLIDQPMLLTFIGSIWSSKERNEAADDFDGSLGAK</sequence>
<evidence type="ECO:0000313" key="2">
    <source>
        <dbReference type="Proteomes" id="UP001234178"/>
    </source>
</evidence>
<accession>A0ABQ9ZGJ2</accession>
<dbReference type="Proteomes" id="UP001234178">
    <property type="component" value="Unassembled WGS sequence"/>
</dbReference>
<gene>
    <name evidence="1" type="ORF">OUZ56_020647</name>
</gene>
<keyword evidence="2" id="KW-1185">Reference proteome</keyword>
<proteinExistence type="predicted"/>
<dbReference type="EMBL" id="JAOYFB010000003">
    <property type="protein sequence ID" value="KAK4011529.1"/>
    <property type="molecule type" value="Genomic_DNA"/>
</dbReference>
<reference evidence="1 2" key="1">
    <citation type="journal article" date="2023" name="Nucleic Acids Res.">
        <title>The hologenome of Daphnia magna reveals possible DNA methylation and microbiome-mediated evolution of the host genome.</title>
        <authorList>
            <person name="Chaturvedi A."/>
            <person name="Li X."/>
            <person name="Dhandapani V."/>
            <person name="Marshall H."/>
            <person name="Kissane S."/>
            <person name="Cuenca-Cambronero M."/>
            <person name="Asole G."/>
            <person name="Calvet F."/>
            <person name="Ruiz-Romero M."/>
            <person name="Marangio P."/>
            <person name="Guigo R."/>
            <person name="Rago D."/>
            <person name="Mirbahai L."/>
            <person name="Eastwood N."/>
            <person name="Colbourne J.K."/>
            <person name="Zhou J."/>
            <person name="Mallon E."/>
            <person name="Orsini L."/>
        </authorList>
    </citation>
    <scope>NUCLEOTIDE SEQUENCE [LARGE SCALE GENOMIC DNA]</scope>
    <source>
        <strain evidence="1">LRV0_1</strain>
    </source>
</reference>
<name>A0ABQ9ZGJ2_9CRUS</name>
<organism evidence="1 2">
    <name type="scientific">Daphnia magna</name>
    <dbReference type="NCBI Taxonomy" id="35525"/>
    <lineage>
        <taxon>Eukaryota</taxon>
        <taxon>Metazoa</taxon>
        <taxon>Ecdysozoa</taxon>
        <taxon>Arthropoda</taxon>
        <taxon>Crustacea</taxon>
        <taxon>Branchiopoda</taxon>
        <taxon>Diplostraca</taxon>
        <taxon>Cladocera</taxon>
        <taxon>Anomopoda</taxon>
        <taxon>Daphniidae</taxon>
        <taxon>Daphnia</taxon>
    </lineage>
</organism>